<reference evidence="1 2" key="1">
    <citation type="journal article" date="2019" name="Nat. Plants">
        <title>Genome sequencing of Musa balbisiana reveals subgenome evolution and function divergence in polyploid bananas.</title>
        <authorList>
            <person name="Yao X."/>
        </authorList>
    </citation>
    <scope>NUCLEOTIDE SEQUENCE [LARGE SCALE GENOMIC DNA]</scope>
    <source>
        <strain evidence="2">cv. DH-PKW</strain>
        <tissue evidence="1">Leaves</tissue>
    </source>
</reference>
<dbReference type="InterPro" id="IPR036610">
    <property type="entry name" value="PEBP-like_sf"/>
</dbReference>
<dbReference type="InterPro" id="IPR035810">
    <property type="entry name" value="PEBP_euk"/>
</dbReference>
<dbReference type="AlphaFoldDB" id="A0A4S8KCB0"/>
<organism evidence="1 2">
    <name type="scientific">Musa balbisiana</name>
    <name type="common">Banana</name>
    <dbReference type="NCBI Taxonomy" id="52838"/>
    <lineage>
        <taxon>Eukaryota</taxon>
        <taxon>Viridiplantae</taxon>
        <taxon>Streptophyta</taxon>
        <taxon>Embryophyta</taxon>
        <taxon>Tracheophyta</taxon>
        <taxon>Spermatophyta</taxon>
        <taxon>Magnoliopsida</taxon>
        <taxon>Liliopsida</taxon>
        <taxon>Zingiberales</taxon>
        <taxon>Musaceae</taxon>
        <taxon>Musa</taxon>
    </lineage>
</organism>
<dbReference type="Proteomes" id="UP000317650">
    <property type="component" value="Chromosome 4"/>
</dbReference>
<dbReference type="STRING" id="52838.A0A4S8KCB0"/>
<gene>
    <name evidence="1" type="ORF">C4D60_Mb04t15370</name>
</gene>
<evidence type="ECO:0000313" key="1">
    <source>
        <dbReference type="EMBL" id="THU72739.1"/>
    </source>
</evidence>
<dbReference type="PANTHER" id="PTHR11362:SF9">
    <property type="entry name" value="PROTEIN FLOWERING LOCUS T-RELATED"/>
    <property type="match status" value="1"/>
</dbReference>
<sequence>MLTDIPATTGSNFGQETMCYESPRPSSEINRLVFVLFRQLGRGTVYAPMWHQNFSTREFAELYNLGSPDAAVYYNCQREAGFGGRRMYLS</sequence>
<dbReference type="PANTHER" id="PTHR11362">
    <property type="entry name" value="PHOSPHATIDYLETHANOLAMINE-BINDING PROTEIN"/>
    <property type="match status" value="1"/>
</dbReference>
<dbReference type="SUPFAM" id="SSF49777">
    <property type="entry name" value="PEBP-like"/>
    <property type="match status" value="1"/>
</dbReference>
<evidence type="ECO:0000313" key="2">
    <source>
        <dbReference type="Proteomes" id="UP000317650"/>
    </source>
</evidence>
<name>A0A4S8KCB0_MUSBA</name>
<proteinExistence type="predicted"/>
<keyword evidence="2" id="KW-1185">Reference proteome</keyword>
<comment type="caution">
    <text evidence="1">The sequence shown here is derived from an EMBL/GenBank/DDBJ whole genome shotgun (WGS) entry which is preliminary data.</text>
</comment>
<dbReference type="EMBL" id="PYDT01000001">
    <property type="protein sequence ID" value="THU72739.1"/>
    <property type="molecule type" value="Genomic_DNA"/>
</dbReference>
<accession>A0A4S8KCB0</accession>
<dbReference type="Gene3D" id="3.90.280.10">
    <property type="entry name" value="PEBP-like"/>
    <property type="match status" value="1"/>
</dbReference>
<protein>
    <submittedName>
        <fullName evidence="1">Uncharacterized protein</fullName>
    </submittedName>
</protein>